<dbReference type="GO" id="GO:0005524">
    <property type="term" value="F:ATP binding"/>
    <property type="evidence" value="ECO:0007669"/>
    <property type="project" value="UniProtKB-KW"/>
</dbReference>
<evidence type="ECO:0000256" key="4">
    <source>
        <dbReference type="ARBA" id="ARBA00038388"/>
    </source>
</evidence>
<dbReference type="EMBL" id="FOBS01000014">
    <property type="protein sequence ID" value="SEM40809.1"/>
    <property type="molecule type" value="Genomic_DNA"/>
</dbReference>
<keyword evidence="1" id="KW-0813">Transport</keyword>
<dbReference type="SMART" id="SM00382">
    <property type="entry name" value="AAA"/>
    <property type="match status" value="1"/>
</dbReference>
<dbReference type="CDD" id="cd03255">
    <property type="entry name" value="ABC_MJ0796_LolCDE_FtsE"/>
    <property type="match status" value="1"/>
</dbReference>
<evidence type="ECO:0000256" key="3">
    <source>
        <dbReference type="ARBA" id="ARBA00022840"/>
    </source>
</evidence>
<dbReference type="InterPro" id="IPR017871">
    <property type="entry name" value="ABC_transporter-like_CS"/>
</dbReference>
<proteinExistence type="inferred from homology"/>
<evidence type="ECO:0000313" key="6">
    <source>
        <dbReference type="EMBL" id="SEM40809.1"/>
    </source>
</evidence>
<dbReference type="GO" id="GO:0022857">
    <property type="term" value="F:transmembrane transporter activity"/>
    <property type="evidence" value="ECO:0007669"/>
    <property type="project" value="UniProtKB-ARBA"/>
</dbReference>
<dbReference type="SUPFAM" id="SSF52540">
    <property type="entry name" value="P-loop containing nucleoside triphosphate hydrolases"/>
    <property type="match status" value="1"/>
</dbReference>
<dbReference type="AlphaFoldDB" id="A0A1H7Y6J1"/>
<evidence type="ECO:0000259" key="5">
    <source>
        <dbReference type="PROSITE" id="PS50893"/>
    </source>
</evidence>
<dbReference type="Gene3D" id="3.40.50.300">
    <property type="entry name" value="P-loop containing nucleotide triphosphate hydrolases"/>
    <property type="match status" value="1"/>
</dbReference>
<sequence length="231" mass="25184">MSSPVIRVVDLWKIYEDGTEGSTALRGTSMEITRGEVLALLGKSGSGKTTLLNLLAGLDRPSRGFIEVEGKNLQNLGDKGRTLLRRRRLGFIFQFFNLLPTLTAFENVYLALELAGKGTPAQVFAVLAEVGLKGKEKRYPHELSGGEQQRVAIARAIVKEPALILADEPTGNLDTATGMQILELLSSRCRESGMSLLMVTHTPMARRFADRVLHMVDGVIRPEADGEEPGP</sequence>
<evidence type="ECO:0000313" key="7">
    <source>
        <dbReference type="Proteomes" id="UP000198744"/>
    </source>
</evidence>
<dbReference type="Pfam" id="PF00005">
    <property type="entry name" value="ABC_tran"/>
    <property type="match status" value="1"/>
</dbReference>
<dbReference type="InterPro" id="IPR003439">
    <property type="entry name" value="ABC_transporter-like_ATP-bd"/>
</dbReference>
<dbReference type="STRING" id="43775.SAMN04489760_11413"/>
<dbReference type="FunFam" id="3.40.50.300:FF:000032">
    <property type="entry name" value="Export ABC transporter ATP-binding protein"/>
    <property type="match status" value="1"/>
</dbReference>
<dbReference type="InterPro" id="IPR017911">
    <property type="entry name" value="MacB-like_ATP-bd"/>
</dbReference>
<evidence type="ECO:0000256" key="1">
    <source>
        <dbReference type="ARBA" id="ARBA00022448"/>
    </source>
</evidence>
<dbReference type="GO" id="GO:0098796">
    <property type="term" value="C:membrane protein complex"/>
    <property type="evidence" value="ECO:0007669"/>
    <property type="project" value="UniProtKB-ARBA"/>
</dbReference>
<keyword evidence="2" id="KW-0547">Nucleotide-binding</keyword>
<accession>A0A1H7Y6J1</accession>
<gene>
    <name evidence="6" type="ORF">SAMN04489760_11413</name>
</gene>
<reference evidence="6 7" key="1">
    <citation type="submission" date="2016-10" db="EMBL/GenBank/DDBJ databases">
        <authorList>
            <person name="de Groot N.N."/>
        </authorList>
    </citation>
    <scope>NUCLEOTIDE SEQUENCE [LARGE SCALE GENOMIC DNA]</scope>
    <source>
        <strain evidence="6 7">DSM 8423</strain>
    </source>
</reference>
<evidence type="ECO:0000256" key="2">
    <source>
        <dbReference type="ARBA" id="ARBA00022741"/>
    </source>
</evidence>
<dbReference type="PANTHER" id="PTHR24220:SF659">
    <property type="entry name" value="TRANSPORTER, PUTATIVE-RELATED"/>
    <property type="match status" value="1"/>
</dbReference>
<keyword evidence="7" id="KW-1185">Reference proteome</keyword>
<comment type="similarity">
    <text evidence="4">Belongs to the ABC transporter superfamily. Macrolide exporter (TC 3.A.1.122) family.</text>
</comment>
<protein>
    <submittedName>
        <fullName evidence="6">Putative ABC transport system ATP-binding protein</fullName>
    </submittedName>
</protein>
<organism evidence="6 7">
    <name type="scientific">Syntrophus gentianae</name>
    <dbReference type="NCBI Taxonomy" id="43775"/>
    <lineage>
        <taxon>Bacteria</taxon>
        <taxon>Pseudomonadati</taxon>
        <taxon>Thermodesulfobacteriota</taxon>
        <taxon>Syntrophia</taxon>
        <taxon>Syntrophales</taxon>
        <taxon>Syntrophaceae</taxon>
        <taxon>Syntrophus</taxon>
    </lineage>
</organism>
<name>A0A1H7Y6J1_9BACT</name>
<dbReference type="PANTHER" id="PTHR24220">
    <property type="entry name" value="IMPORT ATP-BINDING PROTEIN"/>
    <property type="match status" value="1"/>
</dbReference>
<feature type="domain" description="ABC transporter" evidence="5">
    <location>
        <begin position="6"/>
        <end position="228"/>
    </location>
</feature>
<dbReference type="PROSITE" id="PS00211">
    <property type="entry name" value="ABC_TRANSPORTER_1"/>
    <property type="match status" value="1"/>
</dbReference>
<dbReference type="Proteomes" id="UP000198744">
    <property type="component" value="Unassembled WGS sequence"/>
</dbReference>
<keyword evidence="3 6" id="KW-0067">ATP-binding</keyword>
<dbReference type="PROSITE" id="PS50893">
    <property type="entry name" value="ABC_TRANSPORTER_2"/>
    <property type="match status" value="1"/>
</dbReference>
<dbReference type="GO" id="GO:0016887">
    <property type="term" value="F:ATP hydrolysis activity"/>
    <property type="evidence" value="ECO:0007669"/>
    <property type="project" value="InterPro"/>
</dbReference>
<dbReference type="InterPro" id="IPR027417">
    <property type="entry name" value="P-loop_NTPase"/>
</dbReference>
<dbReference type="GO" id="GO:0005886">
    <property type="term" value="C:plasma membrane"/>
    <property type="evidence" value="ECO:0007669"/>
    <property type="project" value="TreeGrafter"/>
</dbReference>
<dbReference type="InterPro" id="IPR015854">
    <property type="entry name" value="ABC_transpr_LolD-like"/>
</dbReference>
<dbReference type="InterPro" id="IPR003593">
    <property type="entry name" value="AAA+_ATPase"/>
</dbReference>